<reference evidence="1 2" key="1">
    <citation type="submission" date="2022-01" db="EMBL/GenBank/DDBJ databases">
        <title>A high-quality chromosome-level genome assembly of rohu carp, Labeo rohita.</title>
        <authorList>
            <person name="Arick M.A. II"/>
            <person name="Hsu C.-Y."/>
            <person name="Magbanua Z."/>
            <person name="Pechanova O."/>
            <person name="Grover C."/>
            <person name="Miller E."/>
            <person name="Thrash A."/>
            <person name="Ezzel L."/>
            <person name="Alam S."/>
            <person name="Benzie J."/>
            <person name="Hamilton M."/>
            <person name="Karsi A."/>
            <person name="Lawrence M.L."/>
            <person name="Peterson D.G."/>
        </authorList>
    </citation>
    <scope>NUCLEOTIDE SEQUENCE [LARGE SCALE GENOMIC DNA]</scope>
    <source>
        <strain evidence="2">BAU-BD-2019</strain>
        <tissue evidence="1">Blood</tissue>
    </source>
</reference>
<accession>A0ABQ8L230</accession>
<keyword evidence="1" id="KW-0407">Ion channel</keyword>
<evidence type="ECO:0000313" key="1">
    <source>
        <dbReference type="EMBL" id="KAI2643032.1"/>
    </source>
</evidence>
<evidence type="ECO:0000313" key="2">
    <source>
        <dbReference type="Proteomes" id="UP000830375"/>
    </source>
</evidence>
<proteinExistence type="predicted"/>
<gene>
    <name evidence="1" type="ORF">H4Q32_027698</name>
</gene>
<protein>
    <submittedName>
        <fullName evidence="1">Potassium channel subfamily K member 5</fullName>
    </submittedName>
</protein>
<sequence length="218" mass="23458">MSFKGFSEVTLPNGGHGLCNTSRPASYASSSVLAQSPCSTSCLAPGLILHQGRPSLRQIFGSLDNPCLFQTGVQLGLTSKWKVVTTDSSTSGWGVPLEGNPVFGSWSVPDQVLHINCLKMLVVFLALKSFLPALRGQNVLVQSHSMMVVVYINHQGGLGSHSLYRMAHHLFFWVQSPCSTPRLTPMVILHQGRPSLCKSFGSLDNPLTTPVPSSALVK</sequence>
<dbReference type="Proteomes" id="UP000830375">
    <property type="component" value="Unassembled WGS sequence"/>
</dbReference>
<dbReference type="EMBL" id="JACTAM010002804">
    <property type="protein sequence ID" value="KAI2643032.1"/>
    <property type="molecule type" value="Genomic_DNA"/>
</dbReference>
<organism evidence="1 2">
    <name type="scientific">Labeo rohita</name>
    <name type="common">Indian major carp</name>
    <name type="synonym">Cyprinus rohita</name>
    <dbReference type="NCBI Taxonomy" id="84645"/>
    <lineage>
        <taxon>Eukaryota</taxon>
        <taxon>Metazoa</taxon>
        <taxon>Chordata</taxon>
        <taxon>Craniata</taxon>
        <taxon>Vertebrata</taxon>
        <taxon>Euteleostomi</taxon>
        <taxon>Actinopterygii</taxon>
        <taxon>Neopterygii</taxon>
        <taxon>Teleostei</taxon>
        <taxon>Ostariophysi</taxon>
        <taxon>Cypriniformes</taxon>
        <taxon>Cyprinidae</taxon>
        <taxon>Labeoninae</taxon>
        <taxon>Labeonini</taxon>
        <taxon>Labeo</taxon>
    </lineage>
</organism>
<dbReference type="GO" id="GO:0034220">
    <property type="term" value="P:monoatomic ion transmembrane transport"/>
    <property type="evidence" value="ECO:0007669"/>
    <property type="project" value="UniProtKB-KW"/>
</dbReference>
<comment type="caution">
    <text evidence="1">The sequence shown here is derived from an EMBL/GenBank/DDBJ whole genome shotgun (WGS) entry which is preliminary data.</text>
</comment>
<keyword evidence="1" id="KW-0406">Ion transport</keyword>
<dbReference type="CDD" id="cd09275">
    <property type="entry name" value="RNase_HI_RT_DIRS1"/>
    <property type="match status" value="1"/>
</dbReference>
<keyword evidence="1" id="KW-0813">Transport</keyword>
<name>A0ABQ8L230_LABRO</name>
<keyword evidence="2" id="KW-1185">Reference proteome</keyword>